<feature type="domain" description="Trigger factor ribosome-binding bacterial" evidence="10">
    <location>
        <begin position="3"/>
        <end position="150"/>
    </location>
</feature>
<dbReference type="InterPro" id="IPR037041">
    <property type="entry name" value="Trigger_fac_C_sf"/>
</dbReference>
<dbReference type="InterPro" id="IPR008881">
    <property type="entry name" value="Trigger_fac_ribosome-bd_bac"/>
</dbReference>
<keyword evidence="13" id="KW-1185">Reference proteome</keyword>
<dbReference type="Gene3D" id="3.30.70.1050">
    <property type="entry name" value="Trigger factor ribosome-binding domain"/>
    <property type="match status" value="1"/>
</dbReference>
<keyword evidence="7" id="KW-0143">Chaperone</keyword>
<evidence type="ECO:0000259" key="10">
    <source>
        <dbReference type="Pfam" id="PF05697"/>
    </source>
</evidence>
<dbReference type="OrthoDB" id="9767721at2"/>
<organism evidence="12 13">
    <name type="scientific">Hanamia caeni</name>
    <dbReference type="NCBI Taxonomy" id="2294116"/>
    <lineage>
        <taxon>Bacteria</taxon>
        <taxon>Pseudomonadati</taxon>
        <taxon>Bacteroidota</taxon>
        <taxon>Chitinophagia</taxon>
        <taxon>Chitinophagales</taxon>
        <taxon>Chitinophagaceae</taxon>
        <taxon>Hanamia</taxon>
    </lineage>
</organism>
<dbReference type="NCBIfam" id="TIGR00115">
    <property type="entry name" value="tig"/>
    <property type="match status" value="1"/>
</dbReference>
<dbReference type="Pfam" id="PF05698">
    <property type="entry name" value="Trigger_C"/>
    <property type="match status" value="1"/>
</dbReference>
<evidence type="ECO:0000256" key="6">
    <source>
        <dbReference type="ARBA" id="ARBA00023110"/>
    </source>
</evidence>
<evidence type="ECO:0000259" key="11">
    <source>
        <dbReference type="Pfam" id="PF05698"/>
    </source>
</evidence>
<evidence type="ECO:0000256" key="7">
    <source>
        <dbReference type="ARBA" id="ARBA00023186"/>
    </source>
</evidence>
<dbReference type="GO" id="GO:0005737">
    <property type="term" value="C:cytoplasm"/>
    <property type="evidence" value="ECO:0007669"/>
    <property type="project" value="UniProtKB-SubCell"/>
</dbReference>
<comment type="caution">
    <text evidence="12">The sequence shown here is derived from an EMBL/GenBank/DDBJ whole genome shotgun (WGS) entry which is preliminary data.</text>
</comment>
<dbReference type="InterPro" id="IPR005215">
    <property type="entry name" value="Trig_fac"/>
</dbReference>
<dbReference type="Gene3D" id="1.10.3120.10">
    <property type="entry name" value="Trigger factor, C-terminal domain"/>
    <property type="match status" value="1"/>
</dbReference>
<keyword evidence="8 12" id="KW-0413">Isomerase</keyword>
<dbReference type="RefSeq" id="WP_123119573.1">
    <property type="nucleotide sequence ID" value="NZ_RJJR01000002.1"/>
</dbReference>
<feature type="domain" description="Trigger factor C-terminal" evidence="11">
    <location>
        <begin position="283"/>
        <end position="388"/>
    </location>
</feature>
<proteinExistence type="inferred from homology"/>
<reference evidence="12 13" key="1">
    <citation type="submission" date="2018-11" db="EMBL/GenBank/DDBJ databases">
        <title>Draft genome sequence of Ferruginibacter sp. BO-59.</title>
        <authorList>
            <person name="Im W.T."/>
        </authorList>
    </citation>
    <scope>NUCLEOTIDE SEQUENCE [LARGE SCALE GENOMIC DNA]</scope>
    <source>
        <strain evidence="12 13">BO-59</strain>
    </source>
</reference>
<evidence type="ECO:0000256" key="8">
    <source>
        <dbReference type="ARBA" id="ARBA00023235"/>
    </source>
</evidence>
<dbReference type="PANTHER" id="PTHR30560:SF3">
    <property type="entry name" value="TRIGGER FACTOR-LIKE PROTEIN TIG, CHLOROPLASTIC"/>
    <property type="match status" value="1"/>
</dbReference>
<dbReference type="InterPro" id="IPR027304">
    <property type="entry name" value="Trigger_fact/SurA_dom_sf"/>
</dbReference>
<keyword evidence="6" id="KW-0697">Rotamase</keyword>
<evidence type="ECO:0000256" key="4">
    <source>
        <dbReference type="ARBA" id="ARBA00013194"/>
    </source>
</evidence>
<comment type="subcellular location">
    <subcellularLocation>
        <location evidence="2">Cytoplasm</location>
    </subcellularLocation>
</comment>
<name>A0A3M9NPP6_9BACT</name>
<dbReference type="GO" id="GO:0015031">
    <property type="term" value="P:protein transport"/>
    <property type="evidence" value="ECO:0007669"/>
    <property type="project" value="InterPro"/>
</dbReference>
<comment type="similarity">
    <text evidence="3">Belongs to the FKBP-type PPIase family. Tig subfamily.</text>
</comment>
<dbReference type="GO" id="GO:0051083">
    <property type="term" value="P:'de novo' cotranslational protein folding"/>
    <property type="evidence" value="ECO:0007669"/>
    <property type="project" value="TreeGrafter"/>
</dbReference>
<dbReference type="InterPro" id="IPR008880">
    <property type="entry name" value="Trigger_fac_C"/>
</dbReference>
<gene>
    <name evidence="12" type="primary">tig</name>
    <name evidence="12" type="ORF">EFY79_04955</name>
</gene>
<dbReference type="GO" id="GO:0043022">
    <property type="term" value="F:ribosome binding"/>
    <property type="evidence" value="ECO:0007669"/>
    <property type="project" value="TreeGrafter"/>
</dbReference>
<dbReference type="PIRSF" id="PIRSF003095">
    <property type="entry name" value="Trigger_factor"/>
    <property type="match status" value="1"/>
</dbReference>
<accession>A0A3M9NPP6</accession>
<protein>
    <recommendedName>
        <fullName evidence="5">Trigger factor</fullName>
        <ecNumber evidence="4">5.2.1.8</ecNumber>
    </recommendedName>
    <alternativeName>
        <fullName evidence="9">PPIase</fullName>
    </alternativeName>
</protein>
<dbReference type="EC" id="5.2.1.8" evidence="4"/>
<dbReference type="SUPFAM" id="SSF109998">
    <property type="entry name" value="Triger factor/SurA peptide-binding domain-like"/>
    <property type="match status" value="1"/>
</dbReference>
<evidence type="ECO:0000313" key="13">
    <source>
        <dbReference type="Proteomes" id="UP000267223"/>
    </source>
</evidence>
<dbReference type="InterPro" id="IPR036611">
    <property type="entry name" value="Trigger_fac_ribosome-bd_sf"/>
</dbReference>
<dbReference type="GO" id="GO:0044183">
    <property type="term" value="F:protein folding chaperone"/>
    <property type="evidence" value="ECO:0007669"/>
    <property type="project" value="TreeGrafter"/>
</dbReference>
<dbReference type="PANTHER" id="PTHR30560">
    <property type="entry name" value="TRIGGER FACTOR CHAPERONE AND PEPTIDYL-PROLYL CIS/TRANS ISOMERASE"/>
    <property type="match status" value="1"/>
</dbReference>
<evidence type="ECO:0000256" key="1">
    <source>
        <dbReference type="ARBA" id="ARBA00000971"/>
    </source>
</evidence>
<dbReference type="GO" id="GO:0043335">
    <property type="term" value="P:protein unfolding"/>
    <property type="evidence" value="ECO:0007669"/>
    <property type="project" value="TreeGrafter"/>
</dbReference>
<evidence type="ECO:0000313" key="12">
    <source>
        <dbReference type="EMBL" id="RNI39008.1"/>
    </source>
</evidence>
<dbReference type="Proteomes" id="UP000267223">
    <property type="component" value="Unassembled WGS sequence"/>
</dbReference>
<evidence type="ECO:0000256" key="2">
    <source>
        <dbReference type="ARBA" id="ARBA00004496"/>
    </source>
</evidence>
<sequence length="455" mass="52967">MASVTKENIGNLHDKLTVKLSKEDYLPAFEKAIKDYSKKANIPGFRKGMVPAGMIKKMYGASIYSDEVVKTVEKELQDYLVKERPEMFAQPLPMASDLRKLDMNKPEEYDFPFEIGLKPAISLDALSTAKPVFYKVKVTPEMVNEEIEKLVTKNGDLKDAETVSSPENVLNVLFEESDSEGNVAEGVISKDNSILLKYFSEDYQQKLQDKKVDDSIVLQLKDAFPDKEREWILSDLGLDKEDNSAIDKYFKMSITKIGLVEKKELNEEFFNLVFPGKEIKTEEDFRKNIEEEIQKQWDAAGHNQLQDQLYHTLIEAPVEFPETFLKRWLEVGGEKLKSKEQVEEEYPKFVDQLKWTLISDKIIKDNKLEVSPEELRNSMKEEISRYFGQMNLGEDTAWLDSYVDRMMKDEKQLDASYRRIITEKLFNWLESQVTPEEKEISSEEFLKMQEHHHHH</sequence>
<dbReference type="EMBL" id="RJJR01000002">
    <property type="protein sequence ID" value="RNI39008.1"/>
    <property type="molecule type" value="Genomic_DNA"/>
</dbReference>
<dbReference type="SUPFAM" id="SSF102735">
    <property type="entry name" value="Trigger factor ribosome-binding domain"/>
    <property type="match status" value="1"/>
</dbReference>
<evidence type="ECO:0000256" key="3">
    <source>
        <dbReference type="ARBA" id="ARBA00005464"/>
    </source>
</evidence>
<dbReference type="AlphaFoldDB" id="A0A3M9NPP6"/>
<evidence type="ECO:0000256" key="9">
    <source>
        <dbReference type="ARBA" id="ARBA00029986"/>
    </source>
</evidence>
<evidence type="ECO:0000256" key="5">
    <source>
        <dbReference type="ARBA" id="ARBA00016902"/>
    </source>
</evidence>
<dbReference type="Pfam" id="PF05697">
    <property type="entry name" value="Trigger_N"/>
    <property type="match status" value="1"/>
</dbReference>
<comment type="catalytic activity">
    <reaction evidence="1">
        <text>[protein]-peptidylproline (omega=180) = [protein]-peptidylproline (omega=0)</text>
        <dbReference type="Rhea" id="RHEA:16237"/>
        <dbReference type="Rhea" id="RHEA-COMP:10747"/>
        <dbReference type="Rhea" id="RHEA-COMP:10748"/>
        <dbReference type="ChEBI" id="CHEBI:83833"/>
        <dbReference type="ChEBI" id="CHEBI:83834"/>
        <dbReference type="EC" id="5.2.1.8"/>
    </reaction>
</comment>
<dbReference type="GO" id="GO:0003755">
    <property type="term" value="F:peptidyl-prolyl cis-trans isomerase activity"/>
    <property type="evidence" value="ECO:0007669"/>
    <property type="project" value="UniProtKB-KW"/>
</dbReference>